<dbReference type="InterPro" id="IPR003115">
    <property type="entry name" value="ParB_N"/>
</dbReference>
<name>A0AA46E020_9FUSO</name>
<proteinExistence type="predicted"/>
<sequence>MKKDKFSTFQNPLSKRKEQINISDSLISENTKQSEIEKNKIIQKFGNISNITSNLINLIDFDNKEFINRIYNSVDELKNDELNDLIESIKEIGLINSVYLIEKDNLKNNKKFIIVSGLRRLLAIKSLIEAGETIREINRVIIFSKDTPVDVLNKISIDENTKRKDLTMLELSYKLRKDSKIKKIPIEQLMSEHNLNRRKFFRITKIMDYPKELQEIVDEIGVNKAETINKILKINKYNEDIRDIISRCQIMTERELNDYYKKVAKKEKKTIDIKINNKNTQAVIKINKKITPEIKQLLKEFNEKIENL</sequence>
<feature type="domain" description="ParB-like N-terminal" evidence="1">
    <location>
        <begin position="68"/>
        <end position="127"/>
    </location>
</feature>
<keyword evidence="3" id="KW-1185">Reference proteome</keyword>
<evidence type="ECO:0000313" key="2">
    <source>
        <dbReference type="EMBL" id="TDT72319.1"/>
    </source>
</evidence>
<dbReference type="InterPro" id="IPR036086">
    <property type="entry name" value="ParB/Sulfiredoxin_sf"/>
</dbReference>
<dbReference type="Gene3D" id="3.90.1530.30">
    <property type="match status" value="1"/>
</dbReference>
<dbReference type="RefSeq" id="WP_134111873.1">
    <property type="nucleotide sequence ID" value="NZ_SOBG01000001.1"/>
</dbReference>
<organism evidence="2 3">
    <name type="scientific">Hypnocyclicus thermotrophus</name>
    <dbReference type="NCBI Taxonomy" id="1627895"/>
    <lineage>
        <taxon>Bacteria</taxon>
        <taxon>Fusobacteriati</taxon>
        <taxon>Fusobacteriota</taxon>
        <taxon>Fusobacteriia</taxon>
        <taxon>Fusobacteriales</taxon>
        <taxon>Fusobacteriaceae</taxon>
        <taxon>Hypnocyclicus</taxon>
    </lineage>
</organism>
<dbReference type="AlphaFoldDB" id="A0AA46E020"/>
<dbReference type="EMBL" id="SOBG01000001">
    <property type="protein sequence ID" value="TDT72319.1"/>
    <property type="molecule type" value="Genomic_DNA"/>
</dbReference>
<gene>
    <name evidence="2" type="ORF">EV215_0108</name>
</gene>
<accession>A0AA46E020</accession>
<dbReference type="Proteomes" id="UP000294678">
    <property type="component" value="Unassembled WGS sequence"/>
</dbReference>
<protein>
    <submittedName>
        <fullName evidence="2">ParB-like nuclease family protein</fullName>
    </submittedName>
</protein>
<evidence type="ECO:0000259" key="1">
    <source>
        <dbReference type="Pfam" id="PF02195"/>
    </source>
</evidence>
<reference evidence="2 3" key="1">
    <citation type="submission" date="2019-03" db="EMBL/GenBank/DDBJ databases">
        <title>Genomic Encyclopedia of Type Strains, Phase IV (KMG-IV): sequencing the most valuable type-strain genomes for metagenomic binning, comparative biology and taxonomic classification.</title>
        <authorList>
            <person name="Goeker M."/>
        </authorList>
    </citation>
    <scope>NUCLEOTIDE SEQUENCE [LARGE SCALE GENOMIC DNA]</scope>
    <source>
        <strain evidence="2 3">DSM 100055</strain>
    </source>
</reference>
<comment type="caution">
    <text evidence="2">The sequence shown here is derived from an EMBL/GenBank/DDBJ whole genome shotgun (WGS) entry which is preliminary data.</text>
</comment>
<dbReference type="Pfam" id="PF02195">
    <property type="entry name" value="ParB_N"/>
    <property type="match status" value="1"/>
</dbReference>
<dbReference type="SUPFAM" id="SSF110849">
    <property type="entry name" value="ParB/Sulfiredoxin"/>
    <property type="match status" value="1"/>
</dbReference>
<evidence type="ECO:0000313" key="3">
    <source>
        <dbReference type="Proteomes" id="UP000294678"/>
    </source>
</evidence>